<dbReference type="RefSeq" id="WP_120710860.1">
    <property type="nucleotide sequence ID" value="NZ_RBCJ01000001.1"/>
</dbReference>
<sequence>MKLKLNSVHKGVGYTFLVCFVWVLTACTKEAYDPAEIPDIPQAENAVEVEQELMGVVNAHRISLGYSSLQYSPIAHDYANKHNDYMIAQGDLSHDNFSARASGIASEVNAEYVAENVAKDYDTAEEAFQGWLNSSSHKKTMEDEFTHTAVSVKKDANGDFYFTQLFYR</sequence>
<proteinExistence type="predicted"/>
<keyword evidence="3" id="KW-1185">Reference proteome</keyword>
<evidence type="ECO:0000313" key="3">
    <source>
        <dbReference type="Proteomes" id="UP000276603"/>
    </source>
</evidence>
<dbReference type="SUPFAM" id="SSF55797">
    <property type="entry name" value="PR-1-like"/>
    <property type="match status" value="1"/>
</dbReference>
<dbReference type="PROSITE" id="PS51257">
    <property type="entry name" value="PROKAR_LIPOPROTEIN"/>
    <property type="match status" value="1"/>
</dbReference>
<dbReference type="PANTHER" id="PTHR31157:SF1">
    <property type="entry name" value="SCP DOMAIN-CONTAINING PROTEIN"/>
    <property type="match status" value="1"/>
</dbReference>
<dbReference type="Pfam" id="PF00188">
    <property type="entry name" value="CAP"/>
    <property type="match status" value="1"/>
</dbReference>
<dbReference type="Gene3D" id="3.40.33.10">
    <property type="entry name" value="CAP"/>
    <property type="match status" value="1"/>
</dbReference>
<dbReference type="AlphaFoldDB" id="A0A3B0CH70"/>
<organism evidence="2 3">
    <name type="scientific">Ulvibacterium marinum</name>
    <dbReference type="NCBI Taxonomy" id="2419782"/>
    <lineage>
        <taxon>Bacteria</taxon>
        <taxon>Pseudomonadati</taxon>
        <taxon>Bacteroidota</taxon>
        <taxon>Flavobacteriia</taxon>
        <taxon>Flavobacteriales</taxon>
        <taxon>Flavobacteriaceae</taxon>
        <taxon>Ulvibacterium</taxon>
    </lineage>
</organism>
<reference evidence="2 3" key="1">
    <citation type="submission" date="2018-10" db="EMBL/GenBank/DDBJ databases">
        <title>Ulvibacterium marinum gen. nov., sp. nov., a novel marine bacterium of the family Flavobacteriaceae, isolated from a culture of the green alga Ulva prolifera.</title>
        <authorList>
            <person name="Zhang Z."/>
        </authorList>
    </citation>
    <scope>NUCLEOTIDE SEQUENCE [LARGE SCALE GENOMIC DNA]</scope>
    <source>
        <strain evidence="2 3">CCMM003</strain>
    </source>
</reference>
<dbReference type="EMBL" id="RBCJ01000001">
    <property type="protein sequence ID" value="RKN83657.1"/>
    <property type="molecule type" value="Genomic_DNA"/>
</dbReference>
<accession>A0A3B0CH70</accession>
<dbReference type="CDD" id="cd05379">
    <property type="entry name" value="CAP_bacterial"/>
    <property type="match status" value="1"/>
</dbReference>
<dbReference type="InterPro" id="IPR014044">
    <property type="entry name" value="CAP_dom"/>
</dbReference>
<comment type="caution">
    <text evidence="2">The sequence shown here is derived from an EMBL/GenBank/DDBJ whole genome shotgun (WGS) entry which is preliminary data.</text>
</comment>
<name>A0A3B0CH70_9FLAO</name>
<dbReference type="InterPro" id="IPR035940">
    <property type="entry name" value="CAP_sf"/>
</dbReference>
<dbReference type="OrthoDB" id="982527at2"/>
<evidence type="ECO:0000313" key="2">
    <source>
        <dbReference type="EMBL" id="RKN83657.1"/>
    </source>
</evidence>
<dbReference type="PANTHER" id="PTHR31157">
    <property type="entry name" value="SCP DOMAIN-CONTAINING PROTEIN"/>
    <property type="match status" value="1"/>
</dbReference>
<gene>
    <name evidence="2" type="ORF">D7Z94_04120</name>
</gene>
<dbReference type="Proteomes" id="UP000276603">
    <property type="component" value="Unassembled WGS sequence"/>
</dbReference>
<evidence type="ECO:0000259" key="1">
    <source>
        <dbReference type="Pfam" id="PF00188"/>
    </source>
</evidence>
<protein>
    <submittedName>
        <fullName evidence="2">CAP domain-containing protein</fullName>
    </submittedName>
</protein>
<feature type="domain" description="SCP" evidence="1">
    <location>
        <begin position="56"/>
        <end position="166"/>
    </location>
</feature>